<feature type="transmembrane region" description="Helical" evidence="5">
    <location>
        <begin position="21"/>
        <end position="43"/>
    </location>
</feature>
<feature type="transmembrane region" description="Helical" evidence="5">
    <location>
        <begin position="111"/>
        <end position="135"/>
    </location>
</feature>
<dbReference type="PROSITE" id="PS50850">
    <property type="entry name" value="MFS"/>
    <property type="match status" value="1"/>
</dbReference>
<dbReference type="AlphaFoldDB" id="A0A3P1T3Z9"/>
<organism evidence="7 8">
    <name type="scientific">Arachnia propionica</name>
    <dbReference type="NCBI Taxonomy" id="1750"/>
    <lineage>
        <taxon>Bacteria</taxon>
        <taxon>Bacillati</taxon>
        <taxon>Actinomycetota</taxon>
        <taxon>Actinomycetes</taxon>
        <taxon>Propionibacteriales</taxon>
        <taxon>Propionibacteriaceae</taxon>
        <taxon>Arachnia</taxon>
    </lineage>
</organism>
<accession>A0A3P1T3Z9</accession>
<keyword evidence="3 5" id="KW-1133">Transmembrane helix</keyword>
<dbReference type="EMBL" id="RQZG01000014">
    <property type="protein sequence ID" value="RRD04060.1"/>
    <property type="molecule type" value="Genomic_DNA"/>
</dbReference>
<evidence type="ECO:0000256" key="3">
    <source>
        <dbReference type="ARBA" id="ARBA00022989"/>
    </source>
</evidence>
<evidence type="ECO:0000313" key="8">
    <source>
        <dbReference type="Proteomes" id="UP000280819"/>
    </source>
</evidence>
<dbReference type="InterPro" id="IPR036259">
    <property type="entry name" value="MFS_trans_sf"/>
</dbReference>
<feature type="transmembrane region" description="Helical" evidence="5">
    <location>
        <begin position="147"/>
        <end position="167"/>
    </location>
</feature>
<dbReference type="PANTHER" id="PTHR23501:SF154">
    <property type="entry name" value="MULTIDRUG-EFFLUX TRANSPORTER RV1634-RELATED"/>
    <property type="match status" value="1"/>
</dbReference>
<keyword evidence="2 5" id="KW-0812">Transmembrane</keyword>
<comment type="subcellular location">
    <subcellularLocation>
        <location evidence="1">Cell membrane</location>
        <topology evidence="1">Multi-pass membrane protein</topology>
    </subcellularLocation>
</comment>
<evidence type="ECO:0000259" key="6">
    <source>
        <dbReference type="PROSITE" id="PS50850"/>
    </source>
</evidence>
<dbReference type="Proteomes" id="UP000280819">
    <property type="component" value="Unassembled WGS sequence"/>
</dbReference>
<feature type="transmembrane region" description="Helical" evidence="5">
    <location>
        <begin position="299"/>
        <end position="319"/>
    </location>
</feature>
<dbReference type="GO" id="GO:0005886">
    <property type="term" value="C:plasma membrane"/>
    <property type="evidence" value="ECO:0007669"/>
    <property type="project" value="UniProtKB-SubCell"/>
</dbReference>
<dbReference type="OrthoDB" id="9778875at2"/>
<dbReference type="GO" id="GO:0022857">
    <property type="term" value="F:transmembrane transporter activity"/>
    <property type="evidence" value="ECO:0007669"/>
    <property type="project" value="InterPro"/>
</dbReference>
<dbReference type="PANTHER" id="PTHR23501">
    <property type="entry name" value="MAJOR FACILITATOR SUPERFAMILY"/>
    <property type="match status" value="1"/>
</dbReference>
<feature type="domain" description="Major facilitator superfamily (MFS) profile" evidence="6">
    <location>
        <begin position="21"/>
        <end position="454"/>
    </location>
</feature>
<feature type="transmembrane region" description="Helical" evidence="5">
    <location>
        <begin position="361"/>
        <end position="384"/>
    </location>
</feature>
<keyword evidence="4 5" id="KW-0472">Membrane</keyword>
<feature type="transmembrane region" description="Helical" evidence="5">
    <location>
        <begin position="173"/>
        <end position="190"/>
    </location>
</feature>
<feature type="transmembrane region" description="Helical" evidence="5">
    <location>
        <begin position="211"/>
        <end position="230"/>
    </location>
</feature>
<dbReference type="Gene3D" id="1.20.1250.20">
    <property type="entry name" value="MFS general substrate transporter like domains"/>
    <property type="match status" value="1"/>
</dbReference>
<gene>
    <name evidence="7" type="ORF">EII34_11805</name>
</gene>
<feature type="transmembrane region" description="Helical" evidence="5">
    <location>
        <begin position="404"/>
        <end position="422"/>
    </location>
</feature>
<dbReference type="InterPro" id="IPR011701">
    <property type="entry name" value="MFS"/>
</dbReference>
<comment type="caution">
    <text evidence="7">The sequence shown here is derived from an EMBL/GenBank/DDBJ whole genome shotgun (WGS) entry which is preliminary data.</text>
</comment>
<evidence type="ECO:0000313" key="7">
    <source>
        <dbReference type="EMBL" id="RRD04060.1"/>
    </source>
</evidence>
<evidence type="ECO:0000256" key="1">
    <source>
        <dbReference type="ARBA" id="ARBA00004651"/>
    </source>
</evidence>
<name>A0A3P1T3Z9_9ACTN</name>
<feature type="transmembrane region" description="Helical" evidence="5">
    <location>
        <begin position="428"/>
        <end position="447"/>
    </location>
</feature>
<dbReference type="InterPro" id="IPR020846">
    <property type="entry name" value="MFS_dom"/>
</dbReference>
<proteinExistence type="predicted"/>
<dbReference type="Pfam" id="PF07690">
    <property type="entry name" value="MFS_1"/>
    <property type="match status" value="1"/>
</dbReference>
<feature type="transmembrane region" description="Helical" evidence="5">
    <location>
        <begin position="331"/>
        <end position="355"/>
    </location>
</feature>
<dbReference type="Gene3D" id="1.20.1720.10">
    <property type="entry name" value="Multidrug resistance protein D"/>
    <property type="match status" value="1"/>
</dbReference>
<evidence type="ECO:0000256" key="4">
    <source>
        <dbReference type="ARBA" id="ARBA00023136"/>
    </source>
</evidence>
<reference evidence="7 8" key="1">
    <citation type="submission" date="2018-11" db="EMBL/GenBank/DDBJ databases">
        <title>Genomes From Bacteria Associated with the Canine Oral Cavity: a Test Case for Automated Genome-Based Taxonomic Assignment.</title>
        <authorList>
            <person name="Coil D.A."/>
            <person name="Jospin G."/>
            <person name="Darling A.E."/>
            <person name="Wallis C."/>
            <person name="Davis I.J."/>
            <person name="Harris S."/>
            <person name="Eisen J.A."/>
            <person name="Holcombe L.J."/>
            <person name="O'Flynn C."/>
        </authorList>
    </citation>
    <scope>NUCLEOTIDE SEQUENCE [LARGE SCALE GENOMIC DNA]</scope>
    <source>
        <strain evidence="7 8">OH887_COT-365</strain>
    </source>
</reference>
<sequence>MEQDSRTVDQDKTEPDSRSGLLIGILLAVFGVAFQMVGVVAALPDVMRALDGEAHYAWAFSGMVMGMLLSLLVAGPYADRRGPLRPMTVGFALFLLGLVGAMVAIDVPTLIGARILQGLGGGAMNLSLFVVIALGFPGSRRPTVMSWLSLCWVLPAFVGPPISALLVQVNWRLVFVLGIPILMAAALLMTPQVKRLQAGFQPAEGRTRNPAWAVAVVSVSPALLQLTGILPLPWSIASGVAAVLGLLIAVPAVLPERVRSLRQGLGPMAATRALQAGAFFAAEAFLLVGLQDLRGLNGLQAGVALTIGSLGWSCGSWLQSRSWLRLRRDQIITLGTGLGVLGIAGLTTFMVWTWVPIVVAVFAWAIAGCGMGLMMASTAVATMALSSPQEQGRNSSALQVSETLGNSLLTAAAGAVHAGLLARGLPSLGWVFLVLLLAIVTALGLSLRTGPIRDEVPAGGR</sequence>
<evidence type="ECO:0000256" key="5">
    <source>
        <dbReference type="SAM" id="Phobius"/>
    </source>
</evidence>
<feature type="transmembrane region" description="Helical" evidence="5">
    <location>
        <begin position="236"/>
        <end position="254"/>
    </location>
</feature>
<protein>
    <submittedName>
        <fullName evidence="7">MFS transporter</fullName>
    </submittedName>
</protein>
<dbReference type="SUPFAM" id="SSF103473">
    <property type="entry name" value="MFS general substrate transporter"/>
    <property type="match status" value="1"/>
</dbReference>
<feature type="transmembrane region" description="Helical" evidence="5">
    <location>
        <begin position="87"/>
        <end position="105"/>
    </location>
</feature>
<feature type="transmembrane region" description="Helical" evidence="5">
    <location>
        <begin position="274"/>
        <end position="293"/>
    </location>
</feature>
<feature type="transmembrane region" description="Helical" evidence="5">
    <location>
        <begin position="55"/>
        <end position="75"/>
    </location>
</feature>
<evidence type="ECO:0000256" key="2">
    <source>
        <dbReference type="ARBA" id="ARBA00022692"/>
    </source>
</evidence>